<name>A0A848DGU5_9PSEU</name>
<feature type="transmembrane region" description="Helical" evidence="6">
    <location>
        <begin position="159"/>
        <end position="180"/>
    </location>
</feature>
<dbReference type="InterPro" id="IPR022791">
    <property type="entry name" value="L-PG_synthase/AglD"/>
</dbReference>
<accession>A0A848DGU5</accession>
<keyword evidence="2" id="KW-1003">Cell membrane</keyword>
<proteinExistence type="predicted"/>
<evidence type="ECO:0000313" key="8">
    <source>
        <dbReference type="Proteomes" id="UP000586918"/>
    </source>
</evidence>
<gene>
    <name evidence="7" type="ORF">HF519_09815</name>
</gene>
<reference evidence="7 8" key="1">
    <citation type="submission" date="2020-04" db="EMBL/GenBank/DDBJ databases">
        <authorList>
            <person name="Klaysubun C."/>
            <person name="Duangmal K."/>
            <person name="Lipun K."/>
        </authorList>
    </citation>
    <scope>NUCLEOTIDE SEQUENCE [LARGE SCALE GENOMIC DNA]</scope>
    <source>
        <strain evidence="7 8">DSM 45300</strain>
    </source>
</reference>
<feature type="transmembrane region" description="Helical" evidence="6">
    <location>
        <begin position="39"/>
        <end position="58"/>
    </location>
</feature>
<feature type="transmembrane region" description="Helical" evidence="6">
    <location>
        <begin position="208"/>
        <end position="230"/>
    </location>
</feature>
<evidence type="ECO:0000256" key="6">
    <source>
        <dbReference type="SAM" id="Phobius"/>
    </source>
</evidence>
<dbReference type="EMBL" id="JAAXKZ010000026">
    <property type="protein sequence ID" value="NMH91867.1"/>
    <property type="molecule type" value="Genomic_DNA"/>
</dbReference>
<evidence type="ECO:0000256" key="1">
    <source>
        <dbReference type="ARBA" id="ARBA00004651"/>
    </source>
</evidence>
<evidence type="ECO:0000256" key="5">
    <source>
        <dbReference type="ARBA" id="ARBA00023136"/>
    </source>
</evidence>
<sequence length="322" mass="32764">MRRLRPSPGPLLRVLVGVGILAALVARLGTGAFVDGLRAIGAGSVLAALGIGLLTTVFNAWRWCLVARGLGLRLPLAVAVADCYRALFLNSVLPAGVLGDVHRAVCHGRQAGDAGRGVRAVVLERIAGQVVVVVVGVGVLLAQPALFTAAARDLAPGRGVTVGMLAVLAAVIAFGAWTVLGARASRIRNALRTGLADARTGVLARGTWPGVVLLSVAALAAYLALFVVAARTAGAQATLGELLPLLMLSLLAMALPFNIGGWGPREAVATVAFGTVGFGATQGLTASVVYGVLSLIACLPGVGVLLLRRPEQQVRASAREVP</sequence>
<feature type="transmembrane region" description="Helical" evidence="6">
    <location>
        <begin position="12"/>
        <end position="33"/>
    </location>
</feature>
<evidence type="ECO:0000256" key="3">
    <source>
        <dbReference type="ARBA" id="ARBA00022692"/>
    </source>
</evidence>
<dbReference type="Pfam" id="PF03706">
    <property type="entry name" value="LPG_synthase_TM"/>
    <property type="match status" value="1"/>
</dbReference>
<evidence type="ECO:0000313" key="7">
    <source>
        <dbReference type="EMBL" id="NMH91867.1"/>
    </source>
</evidence>
<dbReference type="PANTHER" id="PTHR40277">
    <property type="entry name" value="BLL5419 PROTEIN"/>
    <property type="match status" value="1"/>
</dbReference>
<keyword evidence="4 6" id="KW-1133">Transmembrane helix</keyword>
<dbReference type="Proteomes" id="UP000586918">
    <property type="component" value="Unassembled WGS sequence"/>
</dbReference>
<feature type="transmembrane region" description="Helical" evidence="6">
    <location>
        <begin position="283"/>
        <end position="307"/>
    </location>
</feature>
<dbReference type="PANTHER" id="PTHR40277:SF1">
    <property type="entry name" value="BLL5419 PROTEIN"/>
    <property type="match status" value="1"/>
</dbReference>
<protein>
    <submittedName>
        <fullName evidence="7">Flippase-like domain-containing protein</fullName>
    </submittedName>
</protein>
<evidence type="ECO:0000256" key="2">
    <source>
        <dbReference type="ARBA" id="ARBA00022475"/>
    </source>
</evidence>
<keyword evidence="5 6" id="KW-0472">Membrane</keyword>
<keyword evidence="3 6" id="KW-0812">Transmembrane</keyword>
<dbReference type="AlphaFoldDB" id="A0A848DGU5"/>
<feature type="transmembrane region" description="Helical" evidence="6">
    <location>
        <begin position="242"/>
        <end position="263"/>
    </location>
</feature>
<keyword evidence="8" id="KW-1185">Reference proteome</keyword>
<organism evidence="7 8">
    <name type="scientific">Pseudonocardia bannensis</name>
    <dbReference type="NCBI Taxonomy" id="630973"/>
    <lineage>
        <taxon>Bacteria</taxon>
        <taxon>Bacillati</taxon>
        <taxon>Actinomycetota</taxon>
        <taxon>Actinomycetes</taxon>
        <taxon>Pseudonocardiales</taxon>
        <taxon>Pseudonocardiaceae</taxon>
        <taxon>Pseudonocardia</taxon>
    </lineage>
</organism>
<dbReference type="GO" id="GO:0005886">
    <property type="term" value="C:plasma membrane"/>
    <property type="evidence" value="ECO:0007669"/>
    <property type="project" value="UniProtKB-SubCell"/>
</dbReference>
<evidence type="ECO:0000256" key="4">
    <source>
        <dbReference type="ARBA" id="ARBA00022989"/>
    </source>
</evidence>
<comment type="caution">
    <text evidence="7">The sequence shown here is derived from an EMBL/GenBank/DDBJ whole genome shotgun (WGS) entry which is preliminary data.</text>
</comment>
<feature type="transmembrane region" description="Helical" evidence="6">
    <location>
        <begin position="126"/>
        <end position="147"/>
    </location>
</feature>
<comment type="subcellular location">
    <subcellularLocation>
        <location evidence="1">Cell membrane</location>
        <topology evidence="1">Multi-pass membrane protein</topology>
    </subcellularLocation>
</comment>